<proteinExistence type="inferred from homology"/>
<feature type="domain" description="Multidrug resistance protein MdtA-like C-terminal permuted SH3" evidence="6">
    <location>
        <begin position="314"/>
        <end position="373"/>
    </location>
</feature>
<dbReference type="InterPro" id="IPR058626">
    <property type="entry name" value="MdtA-like_b-barrel"/>
</dbReference>
<evidence type="ECO:0000256" key="2">
    <source>
        <dbReference type="ARBA" id="ARBA00009477"/>
    </source>
</evidence>
<dbReference type="RefSeq" id="WP_011995629.1">
    <property type="nucleotide sequence ID" value="NC_009719.1"/>
</dbReference>
<dbReference type="STRING" id="402881.Plav_0715"/>
<evidence type="ECO:0000259" key="6">
    <source>
        <dbReference type="Pfam" id="PF25967"/>
    </source>
</evidence>
<dbReference type="InterPro" id="IPR006143">
    <property type="entry name" value="RND_pump_MFP"/>
</dbReference>
<dbReference type="GO" id="GO:0030313">
    <property type="term" value="C:cell envelope"/>
    <property type="evidence" value="ECO:0007669"/>
    <property type="project" value="UniProtKB-SubCell"/>
</dbReference>
<dbReference type="GO" id="GO:0046677">
    <property type="term" value="P:response to antibiotic"/>
    <property type="evidence" value="ECO:0007669"/>
    <property type="project" value="TreeGrafter"/>
</dbReference>
<gene>
    <name evidence="7" type="ordered locus">Plav_0715</name>
</gene>
<dbReference type="FunFam" id="2.40.420.20:FF:000001">
    <property type="entry name" value="Efflux RND transporter periplasmic adaptor subunit"/>
    <property type="match status" value="1"/>
</dbReference>
<dbReference type="Pfam" id="PF25967">
    <property type="entry name" value="RND-MFP_C"/>
    <property type="match status" value="1"/>
</dbReference>
<dbReference type="Pfam" id="PF25917">
    <property type="entry name" value="BSH_RND"/>
    <property type="match status" value="1"/>
</dbReference>
<dbReference type="Gene3D" id="2.40.420.20">
    <property type="match status" value="1"/>
</dbReference>
<evidence type="ECO:0000313" key="7">
    <source>
        <dbReference type="EMBL" id="ABS62338.1"/>
    </source>
</evidence>
<protein>
    <submittedName>
        <fullName evidence="7">Efflux transporter, RND family, MFP subunit</fullName>
    </submittedName>
</protein>
<dbReference type="InterPro" id="IPR058624">
    <property type="entry name" value="MdtA-like_HH"/>
</dbReference>
<dbReference type="AlphaFoldDB" id="A7HR05"/>
<reference evidence="7 8" key="1">
    <citation type="journal article" date="2011" name="Stand. Genomic Sci.">
        <title>Complete genome sequence of Parvibaculum lavamentivorans type strain (DS-1(T)).</title>
        <authorList>
            <person name="Schleheck D."/>
            <person name="Weiss M."/>
            <person name="Pitluck S."/>
            <person name="Bruce D."/>
            <person name="Land M.L."/>
            <person name="Han S."/>
            <person name="Saunders E."/>
            <person name="Tapia R."/>
            <person name="Detter C."/>
            <person name="Brettin T."/>
            <person name="Han J."/>
            <person name="Woyke T."/>
            <person name="Goodwin L."/>
            <person name="Pennacchio L."/>
            <person name="Nolan M."/>
            <person name="Cook A.M."/>
            <person name="Kjelleberg S."/>
            <person name="Thomas T."/>
        </authorList>
    </citation>
    <scope>NUCLEOTIDE SEQUENCE [LARGE SCALE GENOMIC DNA]</scope>
    <source>
        <strain evidence="8">DS-1 / DSM 13023 / NCIMB 13966</strain>
    </source>
</reference>
<dbReference type="eggNOG" id="COG0845">
    <property type="taxonomic scope" value="Bacteria"/>
</dbReference>
<dbReference type="InterPro" id="IPR058627">
    <property type="entry name" value="MdtA-like_C"/>
</dbReference>
<evidence type="ECO:0000256" key="1">
    <source>
        <dbReference type="ARBA" id="ARBA00004196"/>
    </source>
</evidence>
<dbReference type="Gene3D" id="2.40.30.170">
    <property type="match status" value="1"/>
</dbReference>
<dbReference type="NCBIfam" id="TIGR01730">
    <property type="entry name" value="RND_mfp"/>
    <property type="match status" value="1"/>
</dbReference>
<dbReference type="GO" id="GO:0022857">
    <property type="term" value="F:transmembrane transporter activity"/>
    <property type="evidence" value="ECO:0007669"/>
    <property type="project" value="InterPro"/>
</dbReference>
<dbReference type="HOGENOM" id="CLU_018816_2_1_5"/>
<evidence type="ECO:0000259" key="3">
    <source>
        <dbReference type="Pfam" id="PF25876"/>
    </source>
</evidence>
<dbReference type="KEGG" id="pla:Plav_0715"/>
<sequence length="404" mass="42919">MKNFAPHTLRGRLLGAGIALAAVAGIAGFGLTAENEESAAAPQAVAVSVATVDEREAAGWDEFSGRLEAVERVEIRPRVAGVVQDVHFREGSLVRKGDLLFTIDRAPYAAEVQRAEAQLASARSSYAFAKVDLDRARQLVSKGTISKRTLDERVNIFGEAEAALHGAEANLEATRLNLEYTEIRAPISGRVGKAEITTGNLVAAGPGAPVLTTLVSVSPIYASFNADERVVARALNGLAGADARTQVGQIPVQMGTSATDGTPFRGHLQLIDNQVDALSGTVRVRAVFDNEDGTLIPGQFARLRMGQAQSRPVIAITERAVGIDQDKKFVLVVEEDNHVAYREVTLGESFGALREVTHGLAAGERIVVNGLQRVRPGDLIEPQSASMEYPAQVAEAGNGRTATR</sequence>
<dbReference type="Gene3D" id="1.10.287.470">
    <property type="entry name" value="Helix hairpin bin"/>
    <property type="match status" value="1"/>
</dbReference>
<dbReference type="PANTHER" id="PTHR30158">
    <property type="entry name" value="ACRA/E-RELATED COMPONENT OF DRUG EFFLUX TRANSPORTER"/>
    <property type="match status" value="1"/>
</dbReference>
<dbReference type="EMBL" id="CP000774">
    <property type="protein sequence ID" value="ABS62338.1"/>
    <property type="molecule type" value="Genomic_DNA"/>
</dbReference>
<dbReference type="PANTHER" id="PTHR30158:SF10">
    <property type="entry name" value="CATION EFFLUX PUMP"/>
    <property type="match status" value="1"/>
</dbReference>
<keyword evidence="8" id="KW-1185">Reference proteome</keyword>
<dbReference type="SUPFAM" id="SSF111369">
    <property type="entry name" value="HlyD-like secretion proteins"/>
    <property type="match status" value="1"/>
</dbReference>
<dbReference type="InterPro" id="IPR058625">
    <property type="entry name" value="MdtA-like_BSH"/>
</dbReference>
<feature type="domain" description="Multidrug resistance protein MdtA-like barrel-sandwich hybrid" evidence="4">
    <location>
        <begin position="72"/>
        <end position="213"/>
    </location>
</feature>
<evidence type="ECO:0000313" key="8">
    <source>
        <dbReference type="Proteomes" id="UP000006377"/>
    </source>
</evidence>
<dbReference type="Gene3D" id="2.40.50.100">
    <property type="match status" value="1"/>
</dbReference>
<dbReference type="GO" id="GO:0005886">
    <property type="term" value="C:plasma membrane"/>
    <property type="evidence" value="ECO:0007669"/>
    <property type="project" value="TreeGrafter"/>
</dbReference>
<evidence type="ECO:0000259" key="4">
    <source>
        <dbReference type="Pfam" id="PF25917"/>
    </source>
</evidence>
<accession>A7HR05</accession>
<dbReference type="OrthoDB" id="9816569at2"/>
<dbReference type="Proteomes" id="UP000006377">
    <property type="component" value="Chromosome"/>
</dbReference>
<evidence type="ECO:0000259" key="5">
    <source>
        <dbReference type="Pfam" id="PF25944"/>
    </source>
</evidence>
<dbReference type="Pfam" id="PF25876">
    <property type="entry name" value="HH_MFP_RND"/>
    <property type="match status" value="1"/>
</dbReference>
<comment type="similarity">
    <text evidence="2">Belongs to the membrane fusion protein (MFP) (TC 8.A.1) family.</text>
</comment>
<organism evidence="7 8">
    <name type="scientific">Parvibaculum lavamentivorans (strain DS-1 / DSM 13023 / NCIMB 13966)</name>
    <dbReference type="NCBI Taxonomy" id="402881"/>
    <lineage>
        <taxon>Bacteria</taxon>
        <taxon>Pseudomonadati</taxon>
        <taxon>Pseudomonadota</taxon>
        <taxon>Alphaproteobacteria</taxon>
        <taxon>Hyphomicrobiales</taxon>
        <taxon>Parvibaculaceae</taxon>
        <taxon>Parvibaculum</taxon>
    </lineage>
</organism>
<dbReference type="Pfam" id="PF25944">
    <property type="entry name" value="Beta-barrel_RND"/>
    <property type="match status" value="1"/>
</dbReference>
<feature type="domain" description="Multidrug resistance protein MdtA-like alpha-helical hairpin" evidence="3">
    <location>
        <begin position="112"/>
        <end position="181"/>
    </location>
</feature>
<feature type="domain" description="Multidrug resistance protein MdtA-like beta-barrel" evidence="5">
    <location>
        <begin position="231"/>
        <end position="306"/>
    </location>
</feature>
<name>A7HR05_PARL1</name>
<comment type="subcellular location">
    <subcellularLocation>
        <location evidence="1">Cell envelope</location>
    </subcellularLocation>
</comment>